<evidence type="ECO:0000256" key="3">
    <source>
        <dbReference type="ARBA" id="ARBA00022475"/>
    </source>
</evidence>
<dbReference type="STRING" id="1178515.SY83_08230"/>
<dbReference type="Proteomes" id="UP000076927">
    <property type="component" value="Chromosome"/>
</dbReference>
<keyword evidence="5 8" id="KW-1133">Transmembrane helix</keyword>
<dbReference type="InterPro" id="IPR003856">
    <property type="entry name" value="LPS_length_determ_N"/>
</dbReference>
<dbReference type="PATRIC" id="fig|1178515.4.peg.1636"/>
<protein>
    <recommendedName>
        <fullName evidence="9">Polysaccharide chain length determinant N-terminal domain-containing protein</fullName>
    </recommendedName>
</protein>
<accession>A0A172TH13</accession>
<feature type="region of interest" description="Disordered" evidence="7">
    <location>
        <begin position="229"/>
        <end position="248"/>
    </location>
</feature>
<feature type="transmembrane region" description="Helical" evidence="8">
    <location>
        <begin position="176"/>
        <end position="194"/>
    </location>
</feature>
<reference evidence="10 11" key="1">
    <citation type="submission" date="2015-01" db="EMBL/GenBank/DDBJ databases">
        <title>Paenibacillus swuensis/DY6/whole genome sequencing.</title>
        <authorList>
            <person name="Kim M.K."/>
            <person name="Srinivasan S."/>
            <person name="Lee J.-J."/>
        </authorList>
    </citation>
    <scope>NUCLEOTIDE SEQUENCE [LARGE SCALE GENOMIC DNA]</scope>
    <source>
        <strain evidence="10 11">DY6</strain>
    </source>
</reference>
<evidence type="ECO:0000313" key="11">
    <source>
        <dbReference type="Proteomes" id="UP000076927"/>
    </source>
</evidence>
<evidence type="ECO:0000256" key="5">
    <source>
        <dbReference type="ARBA" id="ARBA00022989"/>
    </source>
</evidence>
<keyword evidence="6 8" id="KW-0472">Membrane</keyword>
<evidence type="ECO:0000256" key="8">
    <source>
        <dbReference type="SAM" id="Phobius"/>
    </source>
</evidence>
<dbReference type="KEGG" id="pswu:SY83_08230"/>
<evidence type="ECO:0000256" key="1">
    <source>
        <dbReference type="ARBA" id="ARBA00004651"/>
    </source>
</evidence>
<dbReference type="InterPro" id="IPR050445">
    <property type="entry name" value="Bact_polysacc_biosynth/exp"/>
</dbReference>
<evidence type="ECO:0000259" key="9">
    <source>
        <dbReference type="Pfam" id="PF02706"/>
    </source>
</evidence>
<feature type="transmembrane region" description="Helical" evidence="8">
    <location>
        <begin position="32"/>
        <end position="49"/>
    </location>
</feature>
<comment type="subcellular location">
    <subcellularLocation>
        <location evidence="1">Cell membrane</location>
        <topology evidence="1">Multi-pass membrane protein</topology>
    </subcellularLocation>
</comment>
<dbReference type="GO" id="GO:0005886">
    <property type="term" value="C:plasma membrane"/>
    <property type="evidence" value="ECO:0007669"/>
    <property type="project" value="UniProtKB-SubCell"/>
</dbReference>
<dbReference type="OrthoDB" id="2365115at2"/>
<name>A0A172TH13_9BACL</name>
<dbReference type="RefSeq" id="WP_068605798.1">
    <property type="nucleotide sequence ID" value="NZ_CP011388.1"/>
</dbReference>
<keyword evidence="3" id="KW-1003">Cell membrane</keyword>
<evidence type="ECO:0000256" key="6">
    <source>
        <dbReference type="ARBA" id="ARBA00023136"/>
    </source>
</evidence>
<evidence type="ECO:0000313" key="10">
    <source>
        <dbReference type="EMBL" id="ANE46262.1"/>
    </source>
</evidence>
<feature type="domain" description="Polysaccharide chain length determinant N-terminal" evidence="9">
    <location>
        <begin position="18"/>
        <end position="79"/>
    </location>
</feature>
<evidence type="ECO:0000256" key="7">
    <source>
        <dbReference type="SAM" id="MobiDB-lite"/>
    </source>
</evidence>
<comment type="similarity">
    <text evidence="2">Belongs to the CpsC/CapA family.</text>
</comment>
<dbReference type="PANTHER" id="PTHR32309:SF31">
    <property type="entry name" value="CAPSULAR EXOPOLYSACCHARIDE FAMILY"/>
    <property type="match status" value="1"/>
</dbReference>
<dbReference type="AlphaFoldDB" id="A0A172TH13"/>
<sequence length="248" mass="27394">MVNPNSLHNTANPVPGKEINLKQLWLVIKGRIWMMLLFMTVFTALGVLYEMKPEIPTYEVSTRVVIKATPEMLNTLKVMVREPAVMEQVIQALNLPVTESELRDQIQVSSVDNSLVAIVTVADPDPVLAAKIANTTIEKYKEIVTKVMNFTDIKVLSQAVAPPEIQPLTSSGRSTIILSLLAGMILGIGIIFLLESLDDSIKTERDVEQWLDYPVLGAVSRIRKKDTNFRRNKGNSVPAGLRGDTVGS</sequence>
<evidence type="ECO:0000256" key="4">
    <source>
        <dbReference type="ARBA" id="ARBA00022692"/>
    </source>
</evidence>
<keyword evidence="4 8" id="KW-0812">Transmembrane</keyword>
<organism evidence="10 11">
    <name type="scientific">Paenibacillus swuensis</name>
    <dbReference type="NCBI Taxonomy" id="1178515"/>
    <lineage>
        <taxon>Bacteria</taxon>
        <taxon>Bacillati</taxon>
        <taxon>Bacillota</taxon>
        <taxon>Bacilli</taxon>
        <taxon>Bacillales</taxon>
        <taxon>Paenibacillaceae</taxon>
        <taxon>Paenibacillus</taxon>
    </lineage>
</organism>
<proteinExistence type="inferred from homology"/>
<evidence type="ECO:0000256" key="2">
    <source>
        <dbReference type="ARBA" id="ARBA00006683"/>
    </source>
</evidence>
<dbReference type="Pfam" id="PF02706">
    <property type="entry name" value="Wzz"/>
    <property type="match status" value="1"/>
</dbReference>
<dbReference type="EMBL" id="CP011388">
    <property type="protein sequence ID" value="ANE46262.1"/>
    <property type="molecule type" value="Genomic_DNA"/>
</dbReference>
<dbReference type="PANTHER" id="PTHR32309">
    <property type="entry name" value="TYROSINE-PROTEIN KINASE"/>
    <property type="match status" value="1"/>
</dbReference>
<keyword evidence="11" id="KW-1185">Reference proteome</keyword>
<gene>
    <name evidence="10" type="ORF">SY83_08230</name>
</gene>